<dbReference type="PANTHER" id="PTHR13610:SF20">
    <property type="entry name" value="METHYLTRANSFERASE DOMAIN-CONTAINING PROTEIN"/>
    <property type="match status" value="1"/>
</dbReference>
<protein>
    <recommendedName>
        <fullName evidence="8">Methyltransferase domain-containing protein</fullName>
    </recommendedName>
</protein>
<comment type="similarity">
    <text evidence="1">Belongs to the ANT/ATPSC lysine N-methyltransferase family.</text>
</comment>
<organism evidence="6 7">
    <name type="scientific">Triparma columacea</name>
    <dbReference type="NCBI Taxonomy" id="722753"/>
    <lineage>
        <taxon>Eukaryota</taxon>
        <taxon>Sar</taxon>
        <taxon>Stramenopiles</taxon>
        <taxon>Ochrophyta</taxon>
        <taxon>Bolidophyceae</taxon>
        <taxon>Parmales</taxon>
        <taxon>Triparmaceae</taxon>
        <taxon>Triparma</taxon>
    </lineage>
</organism>
<dbReference type="GO" id="GO:0005739">
    <property type="term" value="C:mitochondrion"/>
    <property type="evidence" value="ECO:0007669"/>
    <property type="project" value="TreeGrafter"/>
</dbReference>
<evidence type="ECO:0000313" key="7">
    <source>
        <dbReference type="Proteomes" id="UP001165065"/>
    </source>
</evidence>
<evidence type="ECO:0000256" key="4">
    <source>
        <dbReference type="ARBA" id="ARBA00022691"/>
    </source>
</evidence>
<name>A0A9W7LBI8_9STRA</name>
<accession>A0A9W7LBI8</accession>
<reference evidence="7" key="1">
    <citation type="journal article" date="2023" name="Commun. Biol.">
        <title>Genome analysis of Parmales, the sister group of diatoms, reveals the evolutionary specialization of diatoms from phago-mixotrophs to photoautotrophs.</title>
        <authorList>
            <person name="Ban H."/>
            <person name="Sato S."/>
            <person name="Yoshikawa S."/>
            <person name="Yamada K."/>
            <person name="Nakamura Y."/>
            <person name="Ichinomiya M."/>
            <person name="Sato N."/>
            <person name="Blanc-Mathieu R."/>
            <person name="Endo H."/>
            <person name="Kuwata A."/>
            <person name="Ogata H."/>
        </authorList>
    </citation>
    <scope>NUCLEOTIDE SEQUENCE [LARGE SCALE GENOMIC DNA]</scope>
</reference>
<dbReference type="GO" id="GO:0032259">
    <property type="term" value="P:methylation"/>
    <property type="evidence" value="ECO:0007669"/>
    <property type="project" value="UniProtKB-KW"/>
</dbReference>
<feature type="region of interest" description="Disordered" evidence="5">
    <location>
        <begin position="1"/>
        <end position="38"/>
    </location>
</feature>
<feature type="compositionally biased region" description="Polar residues" evidence="5">
    <location>
        <begin position="1"/>
        <end position="12"/>
    </location>
</feature>
<dbReference type="OrthoDB" id="66144at2759"/>
<evidence type="ECO:0000256" key="2">
    <source>
        <dbReference type="ARBA" id="ARBA00022603"/>
    </source>
</evidence>
<keyword evidence="3" id="KW-0808">Transferase</keyword>
<sequence length="196" mass="21217">MSELVASTSETSAPARFASHTSTAGSEEDVSNPQHKLAPFNPTDISAQQAGVKLLGLKSEDVLYDLGCGDGRFLFTAFLSNPTMKALVGVEYDRVYYERCLATAKSIPPCKDKISFIHGDVLEVDLSEATCIFVYLVPEGLKQIEGKLHEFLGRGGTRIVSYMFSVPNLNPVEVVSTKGACKVQLYDSTSLPNKSS</sequence>
<keyword evidence="7" id="KW-1185">Reference proteome</keyword>
<evidence type="ECO:0000256" key="3">
    <source>
        <dbReference type="ARBA" id="ARBA00022679"/>
    </source>
</evidence>
<dbReference type="CDD" id="cd02440">
    <property type="entry name" value="AdoMet_MTases"/>
    <property type="match status" value="1"/>
</dbReference>
<evidence type="ECO:0008006" key="8">
    <source>
        <dbReference type="Google" id="ProtNLM"/>
    </source>
</evidence>
<evidence type="ECO:0000256" key="1">
    <source>
        <dbReference type="ARBA" id="ARBA00010633"/>
    </source>
</evidence>
<comment type="caution">
    <text evidence="6">The sequence shown here is derived from an EMBL/GenBank/DDBJ whole genome shotgun (WGS) entry which is preliminary data.</text>
</comment>
<dbReference type="InterPro" id="IPR029063">
    <property type="entry name" value="SAM-dependent_MTases_sf"/>
</dbReference>
<evidence type="ECO:0000313" key="6">
    <source>
        <dbReference type="EMBL" id="GMI43485.1"/>
    </source>
</evidence>
<dbReference type="SUPFAM" id="SSF53335">
    <property type="entry name" value="S-adenosyl-L-methionine-dependent methyltransferases"/>
    <property type="match status" value="1"/>
</dbReference>
<proteinExistence type="inferred from homology"/>
<dbReference type="Proteomes" id="UP001165065">
    <property type="component" value="Unassembled WGS sequence"/>
</dbReference>
<keyword evidence="2" id="KW-0489">Methyltransferase</keyword>
<dbReference type="EMBL" id="BRYA01001453">
    <property type="protein sequence ID" value="GMI43485.1"/>
    <property type="molecule type" value="Genomic_DNA"/>
</dbReference>
<dbReference type="AlphaFoldDB" id="A0A9W7LBI8"/>
<gene>
    <name evidence="6" type="ORF">TrCOL_g4301</name>
</gene>
<dbReference type="InterPro" id="IPR026170">
    <property type="entry name" value="FAM173A/B"/>
</dbReference>
<dbReference type="GO" id="GO:0016279">
    <property type="term" value="F:protein-lysine N-methyltransferase activity"/>
    <property type="evidence" value="ECO:0007669"/>
    <property type="project" value="InterPro"/>
</dbReference>
<dbReference type="GO" id="GO:1905706">
    <property type="term" value="P:regulation of mitochondrial ATP synthesis coupled proton transport"/>
    <property type="evidence" value="ECO:0007669"/>
    <property type="project" value="TreeGrafter"/>
</dbReference>
<evidence type="ECO:0000256" key="5">
    <source>
        <dbReference type="SAM" id="MobiDB-lite"/>
    </source>
</evidence>
<keyword evidence="4" id="KW-0949">S-adenosyl-L-methionine</keyword>
<dbReference type="Gene3D" id="3.40.50.150">
    <property type="entry name" value="Vaccinia Virus protein VP39"/>
    <property type="match status" value="1"/>
</dbReference>
<dbReference type="PANTHER" id="PTHR13610">
    <property type="entry name" value="METHYLTRANSFERASE DOMAIN-CONTAINING PROTEIN"/>
    <property type="match status" value="1"/>
</dbReference>